<reference evidence="1" key="1">
    <citation type="submission" date="2021-06" db="EMBL/GenBank/DDBJ databases">
        <authorList>
            <person name="Hodson N. C."/>
            <person name="Mongue J. A."/>
            <person name="Jaron S. K."/>
        </authorList>
    </citation>
    <scope>NUCLEOTIDE SEQUENCE</scope>
</reference>
<evidence type="ECO:0000313" key="2">
    <source>
        <dbReference type="Proteomes" id="UP000708208"/>
    </source>
</evidence>
<keyword evidence="2" id="KW-1185">Reference proteome</keyword>
<organism evidence="1 2">
    <name type="scientific">Allacma fusca</name>
    <dbReference type="NCBI Taxonomy" id="39272"/>
    <lineage>
        <taxon>Eukaryota</taxon>
        <taxon>Metazoa</taxon>
        <taxon>Ecdysozoa</taxon>
        <taxon>Arthropoda</taxon>
        <taxon>Hexapoda</taxon>
        <taxon>Collembola</taxon>
        <taxon>Symphypleona</taxon>
        <taxon>Sminthuridae</taxon>
        <taxon>Allacma</taxon>
    </lineage>
</organism>
<protein>
    <submittedName>
        <fullName evidence="1">Uncharacterized protein</fullName>
    </submittedName>
</protein>
<gene>
    <name evidence="1" type="ORF">AFUS01_LOCUS33967</name>
</gene>
<evidence type="ECO:0000313" key="1">
    <source>
        <dbReference type="EMBL" id="CAG7823771.1"/>
    </source>
</evidence>
<dbReference type="OrthoDB" id="411372at2759"/>
<sequence>VDPVDYYDIRKAVLIGFTLVDPRLTSVPKLRKPKSMEEFEVLFPDVMTSLSSTDTTAESPESP</sequence>
<dbReference type="Proteomes" id="UP000708208">
    <property type="component" value="Unassembled WGS sequence"/>
</dbReference>
<dbReference type="EMBL" id="CAJVCH010530509">
    <property type="protein sequence ID" value="CAG7823771.1"/>
    <property type="molecule type" value="Genomic_DNA"/>
</dbReference>
<name>A0A8J2KYB1_9HEXA</name>
<accession>A0A8J2KYB1</accession>
<feature type="non-terminal residue" evidence="1">
    <location>
        <position position="1"/>
    </location>
</feature>
<proteinExistence type="predicted"/>
<comment type="caution">
    <text evidence="1">The sequence shown here is derived from an EMBL/GenBank/DDBJ whole genome shotgun (WGS) entry which is preliminary data.</text>
</comment>
<dbReference type="AlphaFoldDB" id="A0A8J2KYB1"/>